<dbReference type="EMBL" id="JAAABM010000017">
    <property type="protein sequence ID" value="KAF7672125.1"/>
    <property type="molecule type" value="Genomic_DNA"/>
</dbReference>
<evidence type="ECO:0000256" key="4">
    <source>
        <dbReference type="ARBA" id="ARBA00022516"/>
    </source>
</evidence>
<keyword evidence="17" id="KW-1185">Reference proteome</keyword>
<protein>
    <recommendedName>
        <fullName evidence="3">Glycerophosphocholine acyltransferase 1</fullName>
    </recommendedName>
</protein>
<evidence type="ECO:0000256" key="7">
    <source>
        <dbReference type="ARBA" id="ARBA00022989"/>
    </source>
</evidence>
<keyword evidence="8" id="KW-0443">Lipid metabolism</keyword>
<dbReference type="PANTHER" id="PTHR31201">
    <property type="entry name" value="OS01G0585100 PROTEIN"/>
    <property type="match status" value="1"/>
</dbReference>
<evidence type="ECO:0000313" key="17">
    <source>
        <dbReference type="Proteomes" id="UP000596902"/>
    </source>
</evidence>
<evidence type="ECO:0000313" key="16">
    <source>
        <dbReference type="EMBL" id="KAF7672125.1"/>
    </source>
</evidence>
<feature type="compositionally biased region" description="Basic residues" evidence="14">
    <location>
        <begin position="9"/>
        <end position="19"/>
    </location>
</feature>
<evidence type="ECO:0000256" key="1">
    <source>
        <dbReference type="ARBA" id="ARBA00004141"/>
    </source>
</evidence>
<dbReference type="GeneID" id="62207860"/>
<keyword evidence="5" id="KW-0808">Transferase</keyword>
<feature type="region of interest" description="Disordered" evidence="14">
    <location>
        <begin position="1"/>
        <end position="103"/>
    </location>
</feature>
<feature type="transmembrane region" description="Helical" evidence="15">
    <location>
        <begin position="366"/>
        <end position="387"/>
    </location>
</feature>
<keyword evidence="4" id="KW-0444">Lipid biosynthesis</keyword>
<feature type="compositionally biased region" description="Polar residues" evidence="14">
    <location>
        <begin position="79"/>
        <end position="102"/>
    </location>
</feature>
<evidence type="ECO:0000256" key="15">
    <source>
        <dbReference type="SAM" id="Phobius"/>
    </source>
</evidence>
<keyword evidence="13" id="KW-0175">Coiled coil</keyword>
<dbReference type="RefSeq" id="XP_038782483.1">
    <property type="nucleotide sequence ID" value="XM_038934682.1"/>
</dbReference>
<comment type="subcellular location">
    <subcellularLocation>
        <location evidence="1">Membrane</location>
        <topology evidence="1">Multi-pass membrane protein</topology>
    </subcellularLocation>
</comment>
<keyword evidence="12" id="KW-0012">Acyltransferase</keyword>
<evidence type="ECO:0000256" key="2">
    <source>
        <dbReference type="ARBA" id="ARBA00006675"/>
    </source>
</evidence>
<evidence type="ECO:0000256" key="11">
    <source>
        <dbReference type="ARBA" id="ARBA00023264"/>
    </source>
</evidence>
<gene>
    <name evidence="16" type="ORF">GT037_009635</name>
</gene>
<comment type="caution">
    <text evidence="16">The sequence shown here is derived from an EMBL/GenBank/DDBJ whole genome shotgun (WGS) entry which is preliminary data.</text>
</comment>
<proteinExistence type="inferred from homology"/>
<evidence type="ECO:0000256" key="10">
    <source>
        <dbReference type="ARBA" id="ARBA00023209"/>
    </source>
</evidence>
<evidence type="ECO:0000256" key="3">
    <source>
        <dbReference type="ARBA" id="ARBA00019082"/>
    </source>
</evidence>
<keyword evidence="6 15" id="KW-0812">Transmembrane</keyword>
<evidence type="ECO:0000256" key="8">
    <source>
        <dbReference type="ARBA" id="ARBA00023098"/>
    </source>
</evidence>
<name>A0A8H7AZZ2_9PLEO</name>
<dbReference type="InterPro" id="IPR021261">
    <property type="entry name" value="GPCAT"/>
</dbReference>
<reference evidence="16" key="2">
    <citation type="submission" date="2020-08" db="EMBL/GenBank/DDBJ databases">
        <title>Draft Genome Sequence of Cumin Blight Pathogen Alternaria burnsii.</title>
        <authorList>
            <person name="Feng Z."/>
        </authorList>
    </citation>
    <scope>NUCLEOTIDE SEQUENCE</scope>
    <source>
        <strain evidence="16">CBS107.38</strain>
    </source>
</reference>
<dbReference type="Proteomes" id="UP000596902">
    <property type="component" value="Unassembled WGS sequence"/>
</dbReference>
<dbReference type="PANTHER" id="PTHR31201:SF1">
    <property type="entry name" value="GLYCEROPHOSPHOCHOLINE ACYLTRANSFERASE 1"/>
    <property type="match status" value="1"/>
</dbReference>
<accession>A0A8H7AZZ2</accession>
<feature type="region of interest" description="Disordered" evidence="14">
    <location>
        <begin position="518"/>
        <end position="540"/>
    </location>
</feature>
<evidence type="ECO:0000256" key="6">
    <source>
        <dbReference type="ARBA" id="ARBA00022692"/>
    </source>
</evidence>
<feature type="transmembrane region" description="Helical" evidence="15">
    <location>
        <begin position="284"/>
        <end position="303"/>
    </location>
</feature>
<keyword evidence="9 15" id="KW-0472">Membrane</keyword>
<dbReference type="GO" id="GO:0016746">
    <property type="term" value="F:acyltransferase activity"/>
    <property type="evidence" value="ECO:0007669"/>
    <property type="project" value="UniProtKB-KW"/>
</dbReference>
<evidence type="ECO:0000256" key="13">
    <source>
        <dbReference type="SAM" id="Coils"/>
    </source>
</evidence>
<keyword evidence="7 15" id="KW-1133">Transmembrane helix</keyword>
<evidence type="ECO:0000256" key="9">
    <source>
        <dbReference type="ARBA" id="ARBA00023136"/>
    </source>
</evidence>
<dbReference type="GO" id="GO:0016020">
    <property type="term" value="C:membrane"/>
    <property type="evidence" value="ECO:0007669"/>
    <property type="project" value="UniProtKB-SubCell"/>
</dbReference>
<feature type="coiled-coil region" evidence="13">
    <location>
        <begin position="165"/>
        <end position="196"/>
    </location>
</feature>
<comment type="similarity">
    <text evidence="2">Belongs to the GPC1 family.</text>
</comment>
<organism evidence="16 17">
    <name type="scientific">Alternaria burnsii</name>
    <dbReference type="NCBI Taxonomy" id="1187904"/>
    <lineage>
        <taxon>Eukaryota</taxon>
        <taxon>Fungi</taxon>
        <taxon>Dikarya</taxon>
        <taxon>Ascomycota</taxon>
        <taxon>Pezizomycotina</taxon>
        <taxon>Dothideomycetes</taxon>
        <taxon>Pleosporomycetidae</taxon>
        <taxon>Pleosporales</taxon>
        <taxon>Pleosporineae</taxon>
        <taxon>Pleosporaceae</taxon>
        <taxon>Alternaria</taxon>
        <taxon>Alternaria sect. Alternaria</taxon>
    </lineage>
</organism>
<evidence type="ECO:0000256" key="14">
    <source>
        <dbReference type="SAM" id="MobiDB-lite"/>
    </source>
</evidence>
<evidence type="ECO:0000256" key="5">
    <source>
        <dbReference type="ARBA" id="ARBA00022679"/>
    </source>
</evidence>
<feature type="transmembrane region" description="Helical" evidence="15">
    <location>
        <begin position="428"/>
        <end position="450"/>
    </location>
</feature>
<dbReference type="Pfam" id="PF10998">
    <property type="entry name" value="DUF2838"/>
    <property type="match status" value="1"/>
</dbReference>
<feature type="transmembrane region" description="Helical" evidence="15">
    <location>
        <begin position="256"/>
        <end position="278"/>
    </location>
</feature>
<evidence type="ECO:0000256" key="12">
    <source>
        <dbReference type="ARBA" id="ARBA00023315"/>
    </source>
</evidence>
<feature type="transmembrane region" description="Helical" evidence="15">
    <location>
        <begin position="456"/>
        <end position="474"/>
    </location>
</feature>
<dbReference type="GO" id="GO:0006656">
    <property type="term" value="P:phosphatidylcholine biosynthetic process"/>
    <property type="evidence" value="ECO:0007669"/>
    <property type="project" value="TreeGrafter"/>
</dbReference>
<dbReference type="AlphaFoldDB" id="A0A8H7AZZ2"/>
<reference evidence="16" key="1">
    <citation type="submission" date="2020-01" db="EMBL/GenBank/DDBJ databases">
        <authorList>
            <person name="Feng Z.H.Z."/>
        </authorList>
    </citation>
    <scope>NUCLEOTIDE SEQUENCE</scope>
    <source>
        <strain evidence="16">CBS107.38</strain>
    </source>
</reference>
<keyword evidence="11" id="KW-1208">Phospholipid metabolism</keyword>
<keyword evidence="10" id="KW-0594">Phospholipid biosynthesis</keyword>
<sequence length="540" mass="62273">MMAAASPPRHLKRPLHRRTPSNLEIVQEEIFNMATPEDTDGSGLPKSRSEPQLGVSELSARPTPGDSTHAGSALLDDPVSSTNPQPLSTPGLSRSASFSNSSYHDESDFEDAAFFPPVEKLTMFDFVENLALSQRIEKIQSSIASQTERIKNQAKNRGITKDRVVEEWRRRVPSEAEQLEKYKRRMRHSVDRLNRRWNESLTVTAREKASFIAAVMNIFVSGYLVGCHPDLLPHWYTAQLLYFMPLRFFTYHKKGYHYFLADLCYFVNILLVLSVWVFPQSKRLFIATYCLCMGNNAVAIVMWRNSLVFHSMDKVVSLFIHIMPCVTLHCLVHLLSPEYQQEHYPAIYEIRHSDPTSPHHYSLLQMMLWATVPYAFWQLGYHFLITVRRRDKIAAGRPTSFTWLRKSYAKTWIGKIVLSLPDFLQEPAFMFIQYSYAVLTMLPCPVWFWYRWPSGLFLSVVFIWSVYNGATYYIDVFGNRFQKELEQLKADMAKWQASPEGGFTPFTPMEGGNEKQLGYIPPLEGSTSIKPVDGETRERK</sequence>
<feature type="transmembrane region" description="Helical" evidence="15">
    <location>
        <begin position="209"/>
        <end position="226"/>
    </location>
</feature>